<dbReference type="AlphaFoldDB" id="A0A8T1V6S2"/>
<accession>A0A8T1V6S2</accession>
<dbReference type="Proteomes" id="UP000693981">
    <property type="component" value="Unassembled WGS sequence"/>
</dbReference>
<dbReference type="EMBL" id="JAGDFL010001241">
    <property type="protein sequence ID" value="KAG7376962.1"/>
    <property type="molecule type" value="Genomic_DNA"/>
</dbReference>
<evidence type="ECO:0000313" key="2">
    <source>
        <dbReference type="EMBL" id="KAG7376962.1"/>
    </source>
</evidence>
<organism evidence="2 3">
    <name type="scientific">Phytophthora boehmeriae</name>
    <dbReference type="NCBI Taxonomy" id="109152"/>
    <lineage>
        <taxon>Eukaryota</taxon>
        <taxon>Sar</taxon>
        <taxon>Stramenopiles</taxon>
        <taxon>Oomycota</taxon>
        <taxon>Peronosporomycetes</taxon>
        <taxon>Peronosporales</taxon>
        <taxon>Peronosporaceae</taxon>
        <taxon>Phytophthora</taxon>
    </lineage>
</organism>
<comment type="caution">
    <text evidence="2">The sequence shown here is derived from an EMBL/GenBank/DDBJ whole genome shotgun (WGS) entry which is preliminary data.</text>
</comment>
<proteinExistence type="predicted"/>
<sequence>MSLPTLCALEQQFVLTLEAAKRHVDAPGTRGPSSTPSPDVCDQFLTVASAIERLQTELQCVTSLIVSDARQRFTIQTTATESIAEASAISADAENSETETEDENPEAQPRQHGPDEEIGQPKQTRDQHIKKERWPEALQRFVEATDEAVASLKTNQQKLKAPIVTLPFPSCRSATNILVAMLEDGDGIDDNSAALYRDAAAKLMPILADERTHRKIPGKVLTTVINRLGEVVSRAGSGGIPAALSDSVLKKTLHKLKQFVEDHDGDVLKRMQTLIQRQKSDIVGKKLETCIGILVSDVHSDTKSRLIKDKMGLAARTEEHWATFMEVTDTLGNWIGRMAMNAKPPKQMRNAMGSIKMLNKQFPGRVAPSLLENAGLRLRFSRSVMRAEKKKAKAM</sequence>
<gene>
    <name evidence="2" type="ORF">PHYBOEH_001214</name>
</gene>
<evidence type="ECO:0000256" key="1">
    <source>
        <dbReference type="SAM" id="MobiDB-lite"/>
    </source>
</evidence>
<dbReference type="OrthoDB" id="90494at2759"/>
<keyword evidence="3" id="KW-1185">Reference proteome</keyword>
<name>A0A8T1V6S2_9STRA</name>
<protein>
    <submittedName>
        <fullName evidence="2">Uncharacterized protein</fullName>
    </submittedName>
</protein>
<evidence type="ECO:0000313" key="3">
    <source>
        <dbReference type="Proteomes" id="UP000693981"/>
    </source>
</evidence>
<feature type="compositionally biased region" description="Low complexity" evidence="1">
    <location>
        <begin position="84"/>
        <end position="93"/>
    </location>
</feature>
<feature type="region of interest" description="Disordered" evidence="1">
    <location>
        <begin position="84"/>
        <end position="128"/>
    </location>
</feature>
<reference evidence="2" key="1">
    <citation type="submission" date="2021-02" db="EMBL/GenBank/DDBJ databases">
        <authorList>
            <person name="Palmer J.M."/>
        </authorList>
    </citation>
    <scope>NUCLEOTIDE SEQUENCE</scope>
    <source>
        <strain evidence="2">SCRP23</strain>
    </source>
</reference>
<feature type="compositionally biased region" description="Acidic residues" evidence="1">
    <location>
        <begin position="94"/>
        <end position="105"/>
    </location>
</feature>